<gene>
    <name evidence="2" type="ORF">PLOB_00013297</name>
</gene>
<comment type="caution">
    <text evidence="2">The sequence shown here is derived from an EMBL/GenBank/DDBJ whole genome shotgun (WGS) entry which is preliminary data.</text>
</comment>
<feature type="compositionally biased region" description="Acidic residues" evidence="1">
    <location>
        <begin position="141"/>
        <end position="157"/>
    </location>
</feature>
<evidence type="ECO:0000313" key="3">
    <source>
        <dbReference type="Proteomes" id="UP001159405"/>
    </source>
</evidence>
<feature type="region of interest" description="Disordered" evidence="1">
    <location>
        <begin position="140"/>
        <end position="159"/>
    </location>
</feature>
<name>A0ABN8R046_9CNID</name>
<organism evidence="2 3">
    <name type="scientific">Porites lobata</name>
    <dbReference type="NCBI Taxonomy" id="104759"/>
    <lineage>
        <taxon>Eukaryota</taxon>
        <taxon>Metazoa</taxon>
        <taxon>Cnidaria</taxon>
        <taxon>Anthozoa</taxon>
        <taxon>Hexacorallia</taxon>
        <taxon>Scleractinia</taxon>
        <taxon>Fungiina</taxon>
        <taxon>Poritidae</taxon>
        <taxon>Porites</taxon>
    </lineage>
</organism>
<reference evidence="2 3" key="1">
    <citation type="submission" date="2022-05" db="EMBL/GenBank/DDBJ databases">
        <authorList>
            <consortium name="Genoscope - CEA"/>
            <person name="William W."/>
        </authorList>
    </citation>
    <scope>NUCLEOTIDE SEQUENCE [LARGE SCALE GENOMIC DNA]</scope>
</reference>
<accession>A0ABN8R046</accession>
<evidence type="ECO:0000256" key="1">
    <source>
        <dbReference type="SAM" id="MobiDB-lite"/>
    </source>
</evidence>
<proteinExistence type="predicted"/>
<dbReference type="Proteomes" id="UP001159405">
    <property type="component" value="Unassembled WGS sequence"/>
</dbReference>
<sequence length="341" mass="39060">MKKKITLKDKATWTEAQKTSYNMKTAIAISEAKKLWPGNEKIYFKTSERKKLQLEELCTKLAQYCAIPEIGFGYAICTQCHKRLDEISESIEGQSAAEAAVPIMNNPEAIELDEGTVNDEFTELYTRIMEMSLKNESFFVPDEDSVSSSDEESEEPSNEYIRREHLNRFLETCNVQKLTRPRNRWAEAGARTHSNHVKKAKDVIVAALDVITPGDAAHLWDALQSSMLVDKELGYEGSADGKYLEALAETYKNASAWDTRRQVLSIMADLVPIERLQRYLPGITEYRVKIARLHKHVYGRRNPLPSRYSPRMRVEATQLDHFLTFITSPHIIQIFHWGKST</sequence>
<dbReference type="EMBL" id="CALNXK010000176">
    <property type="protein sequence ID" value="CAH3172704.1"/>
    <property type="molecule type" value="Genomic_DNA"/>
</dbReference>
<evidence type="ECO:0000313" key="2">
    <source>
        <dbReference type="EMBL" id="CAH3172704.1"/>
    </source>
</evidence>
<keyword evidence="3" id="KW-1185">Reference proteome</keyword>
<protein>
    <submittedName>
        <fullName evidence="2">Uncharacterized protein</fullName>
    </submittedName>
</protein>